<proteinExistence type="predicted"/>
<evidence type="ECO:0000313" key="2">
    <source>
        <dbReference type="EMBL" id="CAH1961312.1"/>
    </source>
</evidence>
<dbReference type="EMBL" id="CAKOFQ010006694">
    <property type="protein sequence ID" value="CAH1961312.1"/>
    <property type="molecule type" value="Genomic_DNA"/>
</dbReference>
<evidence type="ECO:0000256" key="1">
    <source>
        <dbReference type="SAM" id="SignalP"/>
    </source>
</evidence>
<keyword evidence="3" id="KW-1185">Reference proteome</keyword>
<organism evidence="2 3">
    <name type="scientific">Acanthoscelides obtectus</name>
    <name type="common">Bean weevil</name>
    <name type="synonym">Bruchus obtectus</name>
    <dbReference type="NCBI Taxonomy" id="200917"/>
    <lineage>
        <taxon>Eukaryota</taxon>
        <taxon>Metazoa</taxon>
        <taxon>Ecdysozoa</taxon>
        <taxon>Arthropoda</taxon>
        <taxon>Hexapoda</taxon>
        <taxon>Insecta</taxon>
        <taxon>Pterygota</taxon>
        <taxon>Neoptera</taxon>
        <taxon>Endopterygota</taxon>
        <taxon>Coleoptera</taxon>
        <taxon>Polyphaga</taxon>
        <taxon>Cucujiformia</taxon>
        <taxon>Chrysomeloidea</taxon>
        <taxon>Chrysomelidae</taxon>
        <taxon>Bruchinae</taxon>
        <taxon>Bruchini</taxon>
        <taxon>Acanthoscelides</taxon>
    </lineage>
</organism>
<accession>A0A9P0JW21</accession>
<keyword evidence="1" id="KW-0732">Signal</keyword>
<gene>
    <name evidence="2" type="ORF">ACAOBT_LOCUS4086</name>
</gene>
<feature type="signal peptide" evidence="1">
    <location>
        <begin position="1"/>
        <end position="16"/>
    </location>
</feature>
<name>A0A9P0JW21_ACAOB</name>
<feature type="chain" id="PRO_5040124340" description="Secreted protein" evidence="1">
    <location>
        <begin position="17"/>
        <end position="91"/>
    </location>
</feature>
<comment type="caution">
    <text evidence="2">The sequence shown here is derived from an EMBL/GenBank/DDBJ whole genome shotgun (WGS) entry which is preliminary data.</text>
</comment>
<reference evidence="2" key="1">
    <citation type="submission" date="2022-03" db="EMBL/GenBank/DDBJ databases">
        <authorList>
            <person name="Sayadi A."/>
        </authorList>
    </citation>
    <scope>NUCLEOTIDE SEQUENCE</scope>
</reference>
<evidence type="ECO:0008006" key="4">
    <source>
        <dbReference type="Google" id="ProtNLM"/>
    </source>
</evidence>
<dbReference type="Proteomes" id="UP001152888">
    <property type="component" value="Unassembled WGS sequence"/>
</dbReference>
<protein>
    <recommendedName>
        <fullName evidence="4">Secreted protein</fullName>
    </recommendedName>
</protein>
<dbReference type="AlphaFoldDB" id="A0A9P0JW21"/>
<sequence length="91" mass="9847">MVVVAGLCVCVRVCVCVCRCVRVCVCVCVCRCACVCVCESARVSVCVSGHACPQCRDDQRDRYGKIRVVRVHNVVTLSLQQNTANVDDPPG</sequence>
<evidence type="ECO:0000313" key="3">
    <source>
        <dbReference type="Proteomes" id="UP001152888"/>
    </source>
</evidence>